<dbReference type="Proteomes" id="UP001221189">
    <property type="component" value="Unassembled WGS sequence"/>
</dbReference>
<comment type="caution">
    <text evidence="2">The sequence shown here is derived from an EMBL/GenBank/DDBJ whole genome shotgun (WGS) entry which is preliminary data.</text>
</comment>
<name>A0ABT5KCY1_9BURK</name>
<dbReference type="SUPFAM" id="SSF50199">
    <property type="entry name" value="Staphylococcal nuclease"/>
    <property type="match status" value="1"/>
</dbReference>
<dbReference type="PANTHER" id="PTHR12302">
    <property type="entry name" value="EBNA2 BINDING PROTEIN P100"/>
    <property type="match status" value="1"/>
</dbReference>
<dbReference type="Pfam" id="PF00565">
    <property type="entry name" value="SNase"/>
    <property type="match status" value="1"/>
</dbReference>
<dbReference type="SMART" id="SM00318">
    <property type="entry name" value="SNc"/>
    <property type="match status" value="1"/>
</dbReference>
<organism evidence="2 3">
    <name type="scientific">Roseateles albus</name>
    <dbReference type="NCBI Taxonomy" id="2987525"/>
    <lineage>
        <taxon>Bacteria</taxon>
        <taxon>Pseudomonadati</taxon>
        <taxon>Pseudomonadota</taxon>
        <taxon>Betaproteobacteria</taxon>
        <taxon>Burkholderiales</taxon>
        <taxon>Sphaerotilaceae</taxon>
        <taxon>Roseateles</taxon>
    </lineage>
</organism>
<proteinExistence type="predicted"/>
<evidence type="ECO:0000313" key="2">
    <source>
        <dbReference type="EMBL" id="MDC8771777.1"/>
    </source>
</evidence>
<feature type="domain" description="TNase-like" evidence="1">
    <location>
        <begin position="13"/>
        <end position="140"/>
    </location>
</feature>
<gene>
    <name evidence="2" type="ORF">PRZ03_09375</name>
</gene>
<dbReference type="InterPro" id="IPR035437">
    <property type="entry name" value="SNase_OB-fold_sf"/>
</dbReference>
<dbReference type="InterPro" id="IPR016071">
    <property type="entry name" value="Staphylococal_nuclease_OB-fold"/>
</dbReference>
<keyword evidence="3" id="KW-1185">Reference proteome</keyword>
<dbReference type="Gene3D" id="2.40.50.90">
    <property type="match status" value="1"/>
</dbReference>
<dbReference type="InterPro" id="IPR002071">
    <property type="entry name" value="Thermonucl_AS"/>
</dbReference>
<dbReference type="PANTHER" id="PTHR12302:SF26">
    <property type="entry name" value="BLR1266 PROTEIN"/>
    <property type="match status" value="1"/>
</dbReference>
<protein>
    <submittedName>
        <fullName evidence="2">Thermonuclease family protein</fullName>
    </submittedName>
</protein>
<sequence length="157" mass="17347">MLALTLALGCQAGTIVGKVVGVADGDTVTVLDGDRVQHKIRLSGIDAPEKNQPFGQRSKESLSGLVFGKSVSVDTNKRDQYGRDIGKVLVDGKDANLEQVNRGMAWHYKAYAREQPLADREQYAATEQSARDAKRGLWSELEPIPPWEFRHNKKANQ</sequence>
<dbReference type="PROSITE" id="PS01123">
    <property type="entry name" value="TNASE_1"/>
    <property type="match status" value="1"/>
</dbReference>
<accession>A0ABT5KCY1</accession>
<dbReference type="EMBL" id="JAQQXT010000004">
    <property type="protein sequence ID" value="MDC8771777.1"/>
    <property type="molecule type" value="Genomic_DNA"/>
</dbReference>
<reference evidence="2 3" key="1">
    <citation type="submission" date="2022-10" db="EMBL/GenBank/DDBJ databases">
        <title>Paucibacter sp. hw1 Genome sequencing.</title>
        <authorList>
            <person name="Park S."/>
        </authorList>
    </citation>
    <scope>NUCLEOTIDE SEQUENCE [LARGE SCALE GENOMIC DNA]</scope>
    <source>
        <strain evidence="3">hw1</strain>
    </source>
</reference>
<evidence type="ECO:0000313" key="3">
    <source>
        <dbReference type="Proteomes" id="UP001221189"/>
    </source>
</evidence>
<dbReference type="PROSITE" id="PS50830">
    <property type="entry name" value="TNASE_3"/>
    <property type="match status" value="1"/>
</dbReference>
<evidence type="ECO:0000259" key="1">
    <source>
        <dbReference type="PROSITE" id="PS50830"/>
    </source>
</evidence>